<accession>A0ABW7JNX4</accession>
<keyword evidence="4" id="KW-0560">Oxidoreductase</keyword>
<keyword evidence="3" id="KW-0274">FAD</keyword>
<dbReference type="SUPFAM" id="SSF51905">
    <property type="entry name" value="FAD/NAD(P)-binding domain"/>
    <property type="match status" value="2"/>
</dbReference>
<proteinExistence type="inferred from homology"/>
<evidence type="ECO:0000256" key="4">
    <source>
        <dbReference type="ARBA" id="ARBA00023002"/>
    </source>
</evidence>
<evidence type="ECO:0000313" key="6">
    <source>
        <dbReference type="Proteomes" id="UP001609175"/>
    </source>
</evidence>
<dbReference type="EMBL" id="JBIMSO010000055">
    <property type="protein sequence ID" value="MFH5209705.1"/>
    <property type="molecule type" value="Genomic_DNA"/>
</dbReference>
<dbReference type="Pfam" id="PF00743">
    <property type="entry name" value="FMO-like"/>
    <property type="match status" value="1"/>
</dbReference>
<dbReference type="PRINTS" id="PR00469">
    <property type="entry name" value="PNDRDTASEII"/>
</dbReference>
<dbReference type="PANTHER" id="PTHR42877:SF4">
    <property type="entry name" value="FAD_NAD(P)-BINDING DOMAIN-CONTAINING PROTEIN-RELATED"/>
    <property type="match status" value="1"/>
</dbReference>
<dbReference type="Proteomes" id="UP001609175">
    <property type="component" value="Unassembled WGS sequence"/>
</dbReference>
<comment type="caution">
    <text evidence="5">The sequence shown here is derived from an EMBL/GenBank/DDBJ whole genome shotgun (WGS) entry which is preliminary data.</text>
</comment>
<sequence>MSTQTFRFREFEEAVFHLEQASSPWNLLIEVGATDTLDLSRLDRAIRTAAARHPLARARLQDWSRLDRSYRWLVPDSFDLDPLNAVDCPDPERLAEIRANLASAPIPLSLAPGFRVVLAHGRVGDTVLFAFSNVAFDSVGAYRFVQSVASAYRSATDPSDVVPIEVARALDKRLSATDWREWTGRALQSASRLVDGLRGPSRVATQGESPHPGSGVVIRQLGSDQTDLLLHGRPDRATLNDVLLAGLQLTIDRWNSERGSAVGRISLLVPVNTRPSDWFWDGVGNYTSMASVSTDSSDRVDLATATAAIAAQTEPVHRAQQSAGLFDLMGIGKRIPVGVKQALPALLPLTGNRLVDSAVLSNLGRVPSAPYFDGSGPTSVYFSPPAALPIGVSVGAVTVAGSVHLSLRYLLEQFDAEAAEAFTDLLLEQLGVTAAVSHQVSSSQSRPELTSNAPVHAEHRVAVIGAGFAGLCAAIKLKEAGINKFVLFEKADDIGGTWRDNIYPGCACDVPSHLYSFSFEPNPNWSRMFAPQAEIWAYQRHCVEKYELTPHLRLGSEVVRLEWDDDRLYWRITTRDGQVTTAKVVISAVGALSIPAYPRLNGIEKFEGTAFHSARWDHDFDFGGKTVAVVGTGASAIQFVPKIAPLVEKLTLFQRTPPWVMSKPDREMTDIEQKILANIPLAQRVARSGIYVWMESRVLGLAVDPRAMKVAEIYARRHIDNSIDDPELRAKVTPDYTLGCKRILMSDEYYPTLNRGNVEVVTESIAEIGPHGITTDDRVVRQVDAIVYGTGFHVSDPIGPMQVVGKGGVEIRDSWKEGSGMEAYLGVSVAGFPNFFMLLGPNTGLGHTSIIFMIESQVNYALQAVQMLGDDGLDSLDVKAEVQREFNDGLQQKLDGAVWSAGGCESWYLDEFGKNRTLWPSFTFEYWYRTRNFEPELYT</sequence>
<dbReference type="InterPro" id="IPR051209">
    <property type="entry name" value="FAD-bind_Monooxygenase_sf"/>
</dbReference>
<dbReference type="Gene3D" id="3.30.559.10">
    <property type="entry name" value="Chloramphenicol acetyltransferase-like domain"/>
    <property type="match status" value="1"/>
</dbReference>
<dbReference type="InterPro" id="IPR020946">
    <property type="entry name" value="Flavin_mOase-like"/>
</dbReference>
<evidence type="ECO:0000256" key="1">
    <source>
        <dbReference type="ARBA" id="ARBA00010139"/>
    </source>
</evidence>
<evidence type="ECO:0000256" key="2">
    <source>
        <dbReference type="ARBA" id="ARBA00022630"/>
    </source>
</evidence>
<organism evidence="5 6">
    <name type="scientific">Antrihabitans spumae</name>
    <dbReference type="NCBI Taxonomy" id="3373370"/>
    <lineage>
        <taxon>Bacteria</taxon>
        <taxon>Bacillati</taxon>
        <taxon>Actinomycetota</taxon>
        <taxon>Actinomycetes</taxon>
        <taxon>Mycobacteriales</taxon>
        <taxon>Nocardiaceae</taxon>
        <taxon>Antrihabitans</taxon>
    </lineage>
</organism>
<protein>
    <submittedName>
        <fullName evidence="5">NAD(P)-binding protein</fullName>
    </submittedName>
</protein>
<gene>
    <name evidence="5" type="ORF">ACHIPZ_16110</name>
</gene>
<keyword evidence="2" id="KW-0285">Flavoprotein</keyword>
<evidence type="ECO:0000313" key="5">
    <source>
        <dbReference type="EMBL" id="MFH5209705.1"/>
    </source>
</evidence>
<dbReference type="InterPro" id="IPR036188">
    <property type="entry name" value="FAD/NAD-bd_sf"/>
</dbReference>
<evidence type="ECO:0000256" key="3">
    <source>
        <dbReference type="ARBA" id="ARBA00022827"/>
    </source>
</evidence>
<dbReference type="Gene3D" id="3.30.559.30">
    <property type="entry name" value="Nonribosomal peptide synthetase, condensation domain"/>
    <property type="match status" value="1"/>
</dbReference>
<name>A0ABW7JNX4_9NOCA</name>
<reference evidence="5 6" key="1">
    <citation type="submission" date="2024-10" db="EMBL/GenBank/DDBJ databases">
        <authorList>
            <person name="Riesco R."/>
        </authorList>
    </citation>
    <scope>NUCLEOTIDE SEQUENCE [LARGE SCALE GENOMIC DNA]</scope>
    <source>
        <strain evidence="5 6">NCIMB 15449</strain>
    </source>
</reference>
<comment type="similarity">
    <text evidence="1">Belongs to the FAD-binding monooxygenase family.</text>
</comment>
<dbReference type="InterPro" id="IPR023213">
    <property type="entry name" value="CAT-like_dom_sf"/>
</dbReference>
<dbReference type="Gene3D" id="3.50.50.60">
    <property type="entry name" value="FAD/NAD(P)-binding domain"/>
    <property type="match status" value="2"/>
</dbReference>
<dbReference type="PANTHER" id="PTHR42877">
    <property type="entry name" value="L-ORNITHINE N(5)-MONOOXYGENASE-RELATED"/>
    <property type="match status" value="1"/>
</dbReference>
<dbReference type="SUPFAM" id="SSF52777">
    <property type="entry name" value="CoA-dependent acyltransferases"/>
    <property type="match status" value="2"/>
</dbReference>
<dbReference type="RefSeq" id="WP_395115411.1">
    <property type="nucleotide sequence ID" value="NZ_JBIMSO010000055.1"/>
</dbReference>